<dbReference type="Pfam" id="PF00488">
    <property type="entry name" value="MutS_V"/>
    <property type="match status" value="1"/>
</dbReference>
<keyword evidence="1" id="KW-0547">Nucleotide-binding</keyword>
<reference evidence="7" key="1">
    <citation type="submission" date="2015-08" db="EMBL/GenBank/DDBJ databases">
        <title>Genome sequence of the strict anaerobe Clostridium homopropionicum LuHBu1 (DSM 5847T).</title>
        <authorList>
            <person name="Poehlein A."/>
            <person name="Beck M."/>
            <person name="Schiel-Bengelsdorf B."/>
            <person name="Bengelsdorf F.R."/>
            <person name="Daniel R."/>
            <person name="Duerre P."/>
        </authorList>
    </citation>
    <scope>NUCLEOTIDE SEQUENCE [LARGE SCALE GENOMIC DNA]</scope>
    <source>
        <strain evidence="7">DSM 5847</strain>
    </source>
</reference>
<dbReference type="Gene3D" id="3.40.50.300">
    <property type="entry name" value="P-loop containing nucleotide triphosphate hydrolases"/>
    <property type="match status" value="1"/>
</dbReference>
<feature type="transmembrane region" description="Helical" evidence="4">
    <location>
        <begin position="54"/>
        <end position="71"/>
    </location>
</feature>
<sequence length="600" mass="69250">MEKIKDEYEKRKEYYSSLVKKHQRTIALISNLRLVIFLVGVVATIFLYMIKRHFLSVGLFIIFLSIFIILVKKHNKLIEEKKYSLGLYQINENSMKRIEGQWKEFKDTGEEFYEEDHNYSVDLDIFGRGSLFQWINTASTFLGRKRLSEAMKKPCKNISEIYERQEAINELAEKLDWRQKFTAEGVMASEKVIDIDDLFKWSKDIKKFYCSKSLRIIFKGLSLLSIIVLILPFIVEGVPYYVSSFAIMINILILMWKNDDRAASLGTIDKYEDSIKSYYGMIAAIEGEVFKGKYLKKVKSNLIDEEGNKASKYINKLSSISEMISMKRNAYFAIINIITLWDYHCMFALEQWKNQCGKNLQSWIESIAEFEALSSLAIIKYDNPSFVLPKIEGDLLNIHAKEMGHPLLTSNRVSNDFKMEKPTEVLLITGSNMSGKSTFLRTVGINLVLAYMGAPVCAKEFTCPIMNIYTCMRISDNLDKNISSFYAELLRVKKIVEATKSQSKVFFLLDEIFKGTNSVDRHTGAKVLINRLREKGAAGLVSTHDLELGELEKQSNGKVKNYHFREFYKANKINFDYKLREGISTTKNALYLIRMIGIDT</sequence>
<evidence type="ECO:0000256" key="2">
    <source>
        <dbReference type="ARBA" id="ARBA00022840"/>
    </source>
</evidence>
<dbReference type="AlphaFoldDB" id="A0A0L6Z6E4"/>
<dbReference type="GO" id="GO:0006298">
    <property type="term" value="P:mismatch repair"/>
    <property type="evidence" value="ECO:0007669"/>
    <property type="project" value="InterPro"/>
</dbReference>
<proteinExistence type="predicted"/>
<dbReference type="SMART" id="SM00534">
    <property type="entry name" value="MUTSac"/>
    <property type="match status" value="1"/>
</dbReference>
<evidence type="ECO:0000256" key="3">
    <source>
        <dbReference type="ARBA" id="ARBA00023125"/>
    </source>
</evidence>
<dbReference type="GO" id="GO:0005524">
    <property type="term" value="F:ATP binding"/>
    <property type="evidence" value="ECO:0007669"/>
    <property type="project" value="UniProtKB-KW"/>
</dbReference>
<keyword evidence="2" id="KW-0067">ATP-binding</keyword>
<accession>A0A0L6Z6E4</accession>
<dbReference type="InterPro" id="IPR007696">
    <property type="entry name" value="DNA_mismatch_repair_MutS_core"/>
</dbReference>
<evidence type="ECO:0000313" key="7">
    <source>
        <dbReference type="Proteomes" id="UP000037043"/>
    </source>
</evidence>
<keyword evidence="4" id="KW-1133">Transmembrane helix</keyword>
<keyword evidence="4" id="KW-0812">Transmembrane</keyword>
<dbReference type="STRING" id="36844.SAMN04488501_10148"/>
<dbReference type="CDD" id="cd03283">
    <property type="entry name" value="ABC_MutS-like"/>
    <property type="match status" value="1"/>
</dbReference>
<dbReference type="PANTHER" id="PTHR11361">
    <property type="entry name" value="DNA MISMATCH REPAIR PROTEIN MUTS FAMILY MEMBER"/>
    <property type="match status" value="1"/>
</dbReference>
<dbReference type="InterPro" id="IPR027417">
    <property type="entry name" value="P-loop_NTPase"/>
</dbReference>
<comment type="caution">
    <text evidence="6">The sequence shown here is derived from an EMBL/GenBank/DDBJ whole genome shotgun (WGS) entry which is preliminary data.</text>
</comment>
<dbReference type="InterPro" id="IPR000432">
    <property type="entry name" value="DNA_mismatch_repair_MutS_C"/>
</dbReference>
<dbReference type="InterPro" id="IPR036187">
    <property type="entry name" value="DNA_mismatch_repair_MutS_sf"/>
</dbReference>
<feature type="transmembrane region" description="Helical" evidence="4">
    <location>
        <begin position="216"/>
        <end position="234"/>
    </location>
</feature>
<name>A0A0L6Z6E4_9CLOT</name>
<dbReference type="Pfam" id="PF05192">
    <property type="entry name" value="MutS_III"/>
    <property type="match status" value="1"/>
</dbReference>
<protein>
    <submittedName>
        <fullName evidence="6">DNA mismatch repair protein MutS</fullName>
    </submittedName>
</protein>
<keyword evidence="7" id="KW-1185">Reference proteome</keyword>
<dbReference type="SUPFAM" id="SSF48334">
    <property type="entry name" value="DNA repair protein MutS, domain III"/>
    <property type="match status" value="1"/>
</dbReference>
<dbReference type="GO" id="GO:0140664">
    <property type="term" value="F:ATP-dependent DNA damage sensor activity"/>
    <property type="evidence" value="ECO:0007669"/>
    <property type="project" value="InterPro"/>
</dbReference>
<organism evidence="6 7">
    <name type="scientific">Clostridium homopropionicum DSM 5847</name>
    <dbReference type="NCBI Taxonomy" id="1121318"/>
    <lineage>
        <taxon>Bacteria</taxon>
        <taxon>Bacillati</taxon>
        <taxon>Bacillota</taxon>
        <taxon>Clostridia</taxon>
        <taxon>Eubacteriales</taxon>
        <taxon>Clostridiaceae</taxon>
        <taxon>Clostridium</taxon>
    </lineage>
</organism>
<dbReference type="SUPFAM" id="SSF52540">
    <property type="entry name" value="P-loop containing nucleoside triphosphate hydrolases"/>
    <property type="match status" value="1"/>
</dbReference>
<dbReference type="PATRIC" id="fig|1121318.3.peg.3430"/>
<gene>
    <name evidence="6" type="primary">mutS_3</name>
    <name evidence="6" type="ORF">CLHOM_34320</name>
</gene>
<dbReference type="InterPro" id="IPR045076">
    <property type="entry name" value="MutS"/>
</dbReference>
<evidence type="ECO:0000313" key="6">
    <source>
        <dbReference type="EMBL" id="KOA18530.1"/>
    </source>
</evidence>
<dbReference type="GO" id="GO:0005829">
    <property type="term" value="C:cytosol"/>
    <property type="evidence" value="ECO:0007669"/>
    <property type="project" value="TreeGrafter"/>
</dbReference>
<evidence type="ECO:0000256" key="4">
    <source>
        <dbReference type="SAM" id="Phobius"/>
    </source>
</evidence>
<dbReference type="Proteomes" id="UP000037043">
    <property type="component" value="Unassembled WGS sequence"/>
</dbReference>
<evidence type="ECO:0000256" key="1">
    <source>
        <dbReference type="ARBA" id="ARBA00022741"/>
    </source>
</evidence>
<dbReference type="Gene3D" id="1.10.1420.10">
    <property type="match status" value="1"/>
</dbReference>
<keyword evidence="3" id="KW-0238">DNA-binding</keyword>
<feature type="transmembrane region" description="Helical" evidence="4">
    <location>
        <begin position="26"/>
        <end position="48"/>
    </location>
</feature>
<evidence type="ECO:0000259" key="5">
    <source>
        <dbReference type="SMART" id="SM00534"/>
    </source>
</evidence>
<keyword evidence="4" id="KW-0472">Membrane</keyword>
<dbReference type="EMBL" id="LHUR01000042">
    <property type="protein sequence ID" value="KOA18530.1"/>
    <property type="molecule type" value="Genomic_DNA"/>
</dbReference>
<dbReference type="PANTHER" id="PTHR11361:SF99">
    <property type="entry name" value="DNA MISMATCH REPAIR PROTEIN"/>
    <property type="match status" value="1"/>
</dbReference>
<dbReference type="GO" id="GO:0030983">
    <property type="term" value="F:mismatched DNA binding"/>
    <property type="evidence" value="ECO:0007669"/>
    <property type="project" value="InterPro"/>
</dbReference>
<dbReference type="RefSeq" id="WP_052222866.1">
    <property type="nucleotide sequence ID" value="NZ_LHUR01000042.1"/>
</dbReference>
<feature type="domain" description="DNA mismatch repair proteins mutS family" evidence="5">
    <location>
        <begin position="423"/>
        <end position="600"/>
    </location>
</feature>